<evidence type="ECO:0000313" key="3">
    <source>
        <dbReference type="Proteomes" id="UP000326837"/>
    </source>
</evidence>
<evidence type="ECO:0000313" key="2">
    <source>
        <dbReference type="EMBL" id="BBO31975.1"/>
    </source>
</evidence>
<name>A0A5K7X6I2_9BACT</name>
<gene>
    <name evidence="2" type="ORF">PLANPX_1587</name>
</gene>
<dbReference type="Proteomes" id="UP000326837">
    <property type="component" value="Chromosome"/>
</dbReference>
<reference evidence="3" key="1">
    <citation type="submission" date="2019-10" db="EMBL/GenBank/DDBJ databases">
        <title>Lacipirellula parvula gen. nov., sp. nov., representing a lineage of planctomycetes widespread in freshwater anoxic habitats, and description of the family Lacipirellulaceae.</title>
        <authorList>
            <person name="Dedysh S.N."/>
            <person name="Kulichevskaya I.S."/>
            <person name="Beletsky A.V."/>
            <person name="Rakitin A.L."/>
            <person name="Mardanov A.V."/>
            <person name="Ivanova A.A."/>
            <person name="Saltykova V.X."/>
            <person name="Rijpstra W.I.C."/>
            <person name="Sinninghe Damste J.S."/>
            <person name="Ravin N.V."/>
        </authorList>
    </citation>
    <scope>NUCLEOTIDE SEQUENCE [LARGE SCALE GENOMIC DNA]</scope>
    <source>
        <strain evidence="3">PX69</strain>
    </source>
</reference>
<accession>A0A5K7X6I2</accession>
<dbReference type="KEGG" id="lpav:PLANPX_1587"/>
<feature type="transmembrane region" description="Helical" evidence="1">
    <location>
        <begin position="71"/>
        <end position="89"/>
    </location>
</feature>
<feature type="transmembrane region" description="Helical" evidence="1">
    <location>
        <begin position="7"/>
        <end position="25"/>
    </location>
</feature>
<proteinExistence type="predicted"/>
<dbReference type="EMBL" id="AP021861">
    <property type="protein sequence ID" value="BBO31975.1"/>
    <property type="molecule type" value="Genomic_DNA"/>
</dbReference>
<dbReference type="RefSeq" id="WP_152098029.1">
    <property type="nucleotide sequence ID" value="NZ_AP021861.1"/>
</dbReference>
<dbReference type="AlphaFoldDB" id="A0A5K7X6I2"/>
<evidence type="ECO:0000256" key="1">
    <source>
        <dbReference type="SAM" id="Phobius"/>
    </source>
</evidence>
<keyword evidence="3" id="KW-1185">Reference proteome</keyword>
<protein>
    <submittedName>
        <fullName evidence="2">Uncharacterized protein</fullName>
    </submittedName>
</protein>
<keyword evidence="1" id="KW-0472">Membrane</keyword>
<organism evidence="2 3">
    <name type="scientific">Lacipirellula parvula</name>
    <dbReference type="NCBI Taxonomy" id="2650471"/>
    <lineage>
        <taxon>Bacteria</taxon>
        <taxon>Pseudomonadati</taxon>
        <taxon>Planctomycetota</taxon>
        <taxon>Planctomycetia</taxon>
        <taxon>Pirellulales</taxon>
        <taxon>Lacipirellulaceae</taxon>
        <taxon>Lacipirellula</taxon>
    </lineage>
</organism>
<keyword evidence="1" id="KW-0812">Transmembrane</keyword>
<keyword evidence="1" id="KW-1133">Transmembrane helix</keyword>
<sequence>MELNRNQYFFIGVVILLIGLQLRMVSTYTLTHEATKFLAQRTNASAGDHALLAVTSDMGAGHQKTIQPPEWIGWCLMSIGGVLILHSLAMRKPGG</sequence>